<dbReference type="Proteomes" id="UP001501161">
    <property type="component" value="Unassembled WGS sequence"/>
</dbReference>
<name>A0ABN2WRN7_9ACTN</name>
<keyword evidence="3" id="KW-1185">Reference proteome</keyword>
<sequence length="583" mass="61590">MGAAVLAAALVPAAAYAADDDPRIGLAPGYFPWSEASSNIELLDNTPRVAPFDGAPGNFGFVNSDLAFTGDHAIMGSFNGFQVYDVSDPSDPTLSGSYVCPGGQGDVSVYGDLLFFSVEETRGRIDCGTQGAPGSVNPERFRGVRIFDISDITAPVQVAAVQTCRGSHTHTLVSDPDDDANLYVYNSGTAGVRPAAELAGCESANTNTTAPVTTGNPTPWRIDVIKVPLASPQDAAIVSQPRIFTDPVTGAYNGLLNTLPGTRHPSGSNYSPLPNTNTCHDITAYPALGLAAGACQGNGILLDISDPVNPVRLDAVADPNFSYWHSATLNNDGTKVIFTDEWGGGTSARCRETDRPEWGADAIFDVVDGKMEFRSYYKLPVPQTVQENCVAHNASLVPVPGRDILVQAWYQGGLSMIDFSDSANPVEIASYDRGPVNTPSATGVNLAGYWSTYWYNGNVFGSEIARGFDSFGLLPSDVMSENEIAAASEVRVAEFNAQHQTPLTWAPSFNVAGSYYDQAVRSGELAGATLAKVSKHLDKAETLADKGEKASAKDQLANAIRVLGTSGDQGELREALVALRASL</sequence>
<gene>
    <name evidence="2" type="ORF">GCM10009726_03940</name>
</gene>
<organism evidence="2 3">
    <name type="scientific">Nocardioides furvisabuli</name>
    <dbReference type="NCBI Taxonomy" id="375542"/>
    <lineage>
        <taxon>Bacteria</taxon>
        <taxon>Bacillati</taxon>
        <taxon>Actinomycetota</taxon>
        <taxon>Actinomycetes</taxon>
        <taxon>Propionibacteriales</taxon>
        <taxon>Nocardioidaceae</taxon>
        <taxon>Nocardioides</taxon>
    </lineage>
</organism>
<evidence type="ECO:0000313" key="2">
    <source>
        <dbReference type="EMBL" id="GAA2096202.1"/>
    </source>
</evidence>
<evidence type="ECO:0000313" key="3">
    <source>
        <dbReference type="Proteomes" id="UP001501161"/>
    </source>
</evidence>
<proteinExistence type="predicted"/>
<dbReference type="EMBL" id="BAAAMQ010000005">
    <property type="protein sequence ID" value="GAA2096202.1"/>
    <property type="molecule type" value="Genomic_DNA"/>
</dbReference>
<reference evidence="2 3" key="1">
    <citation type="journal article" date="2019" name="Int. J. Syst. Evol. Microbiol.">
        <title>The Global Catalogue of Microorganisms (GCM) 10K type strain sequencing project: providing services to taxonomists for standard genome sequencing and annotation.</title>
        <authorList>
            <consortium name="The Broad Institute Genomics Platform"/>
            <consortium name="The Broad Institute Genome Sequencing Center for Infectious Disease"/>
            <person name="Wu L."/>
            <person name="Ma J."/>
        </authorList>
    </citation>
    <scope>NUCLEOTIDE SEQUENCE [LARGE SCALE GENOMIC DNA]</scope>
    <source>
        <strain evidence="2 3">JCM 13813</strain>
    </source>
</reference>
<accession>A0ABN2WRN7</accession>
<evidence type="ECO:0008006" key="4">
    <source>
        <dbReference type="Google" id="ProtNLM"/>
    </source>
</evidence>
<feature type="chain" id="PRO_5047358953" description="LVIVD repeat-containing protein" evidence="1">
    <location>
        <begin position="18"/>
        <end position="583"/>
    </location>
</feature>
<keyword evidence="1" id="KW-0732">Signal</keyword>
<dbReference type="Pfam" id="PF08309">
    <property type="entry name" value="LVIVD"/>
    <property type="match status" value="2"/>
</dbReference>
<evidence type="ECO:0000256" key="1">
    <source>
        <dbReference type="SAM" id="SignalP"/>
    </source>
</evidence>
<feature type="signal peptide" evidence="1">
    <location>
        <begin position="1"/>
        <end position="17"/>
    </location>
</feature>
<protein>
    <recommendedName>
        <fullName evidence="4">LVIVD repeat-containing protein</fullName>
    </recommendedName>
</protein>
<comment type="caution">
    <text evidence="2">The sequence shown here is derived from an EMBL/GenBank/DDBJ whole genome shotgun (WGS) entry which is preliminary data.</text>
</comment>
<dbReference type="InterPro" id="IPR013211">
    <property type="entry name" value="LVIVD"/>
</dbReference>